<gene>
    <name evidence="3" type="ORF">DY262_06410</name>
</gene>
<feature type="transmembrane region" description="Helical" evidence="2">
    <location>
        <begin position="68"/>
        <end position="88"/>
    </location>
</feature>
<keyword evidence="2" id="KW-0812">Transmembrane</keyword>
<name>A0A372EL08_9BURK</name>
<dbReference type="EMBL" id="QVLS01000003">
    <property type="protein sequence ID" value="RFP80081.1"/>
    <property type="molecule type" value="Genomic_DNA"/>
</dbReference>
<evidence type="ECO:0000256" key="2">
    <source>
        <dbReference type="SAM" id="Phobius"/>
    </source>
</evidence>
<reference evidence="3 4" key="1">
    <citation type="submission" date="2018-08" db="EMBL/GenBank/DDBJ databases">
        <title>Hydrogenophaga sp. LA-38 isolated from sludge.</title>
        <authorList>
            <person name="Im W.-T."/>
        </authorList>
    </citation>
    <scope>NUCLEOTIDE SEQUENCE [LARGE SCALE GENOMIC DNA]</scope>
    <source>
        <strain evidence="3 4">LA-38</strain>
    </source>
</reference>
<keyword evidence="2" id="KW-1133">Transmembrane helix</keyword>
<evidence type="ECO:0000313" key="3">
    <source>
        <dbReference type="EMBL" id="RFP80081.1"/>
    </source>
</evidence>
<sequence length="138" mass="14321">MDVDPPEPSALCPAAARTDVQPEAIAAAVQSVARSPRALGSDAEASSDSSTDSEAAAGHRSWTNIAKAMLFGGLVGPGMAALIAYLGFYDDHDLFLVQHLPASLCTGIPLGAAAVGAARAMYEYQFNEWTPQAPHSFC</sequence>
<evidence type="ECO:0000256" key="1">
    <source>
        <dbReference type="SAM" id="MobiDB-lite"/>
    </source>
</evidence>
<feature type="transmembrane region" description="Helical" evidence="2">
    <location>
        <begin position="100"/>
        <end position="122"/>
    </location>
</feature>
<protein>
    <submittedName>
        <fullName evidence="3">Uncharacterized protein</fullName>
    </submittedName>
</protein>
<dbReference type="Proteomes" id="UP000261931">
    <property type="component" value="Unassembled WGS sequence"/>
</dbReference>
<feature type="region of interest" description="Disordered" evidence="1">
    <location>
        <begin position="35"/>
        <end position="57"/>
    </location>
</feature>
<proteinExistence type="predicted"/>
<dbReference type="AlphaFoldDB" id="A0A372EL08"/>
<keyword evidence="4" id="KW-1185">Reference proteome</keyword>
<organism evidence="3 4">
    <name type="scientific">Hydrogenophaga borbori</name>
    <dbReference type="NCBI Taxonomy" id="2294117"/>
    <lineage>
        <taxon>Bacteria</taxon>
        <taxon>Pseudomonadati</taxon>
        <taxon>Pseudomonadota</taxon>
        <taxon>Betaproteobacteria</taxon>
        <taxon>Burkholderiales</taxon>
        <taxon>Comamonadaceae</taxon>
        <taxon>Hydrogenophaga</taxon>
    </lineage>
</organism>
<accession>A0A372EL08</accession>
<evidence type="ECO:0000313" key="4">
    <source>
        <dbReference type="Proteomes" id="UP000261931"/>
    </source>
</evidence>
<feature type="compositionally biased region" description="Low complexity" evidence="1">
    <location>
        <begin position="41"/>
        <end position="56"/>
    </location>
</feature>
<keyword evidence="2" id="KW-0472">Membrane</keyword>
<comment type="caution">
    <text evidence="3">The sequence shown here is derived from an EMBL/GenBank/DDBJ whole genome shotgun (WGS) entry which is preliminary data.</text>
</comment>